<reference evidence="2 3" key="1">
    <citation type="submission" date="2014-03" db="EMBL/GenBank/DDBJ databases">
        <title>Genome of Polynucleobacter strain MWH-MoK4.</title>
        <authorList>
            <person name="Hahn M.W."/>
        </authorList>
    </citation>
    <scope>NUCLEOTIDE SEQUENCE [LARGE SCALE GENOMIC DNA]</scope>
    <source>
        <strain evidence="2 3">MWH-MoK4</strain>
    </source>
</reference>
<gene>
    <name evidence="2" type="ORF">CL55_00003120</name>
</gene>
<evidence type="ECO:0000256" key="1">
    <source>
        <dbReference type="SAM" id="Phobius"/>
    </source>
</evidence>
<proteinExistence type="predicted"/>
<keyword evidence="3" id="KW-1185">Reference proteome</keyword>
<dbReference type="PATRIC" id="fig|576611.7.peg.314"/>
<dbReference type="HOGENOM" id="CLU_758316_0_0_4"/>
<evidence type="ECO:0000313" key="2">
    <source>
        <dbReference type="EMBL" id="AKD24645.1"/>
    </source>
</evidence>
<organism evidence="2 3">
    <name type="scientific">Polynucleobacter duraquae</name>
    <dbReference type="NCBI Taxonomy" id="1835254"/>
    <lineage>
        <taxon>Bacteria</taxon>
        <taxon>Pseudomonadati</taxon>
        <taxon>Pseudomonadota</taxon>
        <taxon>Betaproteobacteria</taxon>
        <taxon>Burkholderiales</taxon>
        <taxon>Burkholderiaceae</taxon>
        <taxon>Polynucleobacter</taxon>
    </lineage>
</organism>
<dbReference type="KEGG" id="pdq:CL55_00003120"/>
<accession>A0A0E3ZKI8</accession>
<dbReference type="AlphaFoldDB" id="A0A0E3ZKI8"/>
<keyword evidence="1" id="KW-0812">Transmembrane</keyword>
<name>A0A0E3ZKI8_9BURK</name>
<evidence type="ECO:0000313" key="3">
    <source>
        <dbReference type="Proteomes" id="UP000061135"/>
    </source>
</evidence>
<dbReference type="EMBL" id="CP007501">
    <property type="protein sequence ID" value="AKD24645.1"/>
    <property type="molecule type" value="Genomic_DNA"/>
</dbReference>
<keyword evidence="1" id="KW-0472">Membrane</keyword>
<keyword evidence="1" id="KW-1133">Transmembrane helix</keyword>
<feature type="transmembrane region" description="Helical" evidence="1">
    <location>
        <begin position="12"/>
        <end position="32"/>
    </location>
</feature>
<protein>
    <submittedName>
        <fullName evidence="2">Uncharacterized protein</fullName>
    </submittedName>
</protein>
<dbReference type="Proteomes" id="UP000061135">
    <property type="component" value="Chromosome"/>
</dbReference>
<sequence>MRPNNTSLKILLFFFSNGILFISFYFFASFWIERSKKYYLIPESFANQIQIYQSEDASNFRKKFNTQLDHIRSYYVLGENIPITEMLFTVINPFSSKKLNILLQGDSWGEQATSSNEIKQILNSFATKNKVGFVSAGIGSYAPTPETLQLRALRDNFNIHPNIVILIIDQTDIGDELYRYRHPVTDTSGKKLLSTRSDSYAEPHQDALLSIDKSNILKSEVNIFMKFYRYSTVAIKGLIDKEAGANVLAPLEKGVSPTDKDLFISRVRGYINEFFVEKSGKKLYIVTHPHRNHLLPADAKNAYKVNVADLVQVAIDGSSHHESITHLNINKVFKSVYEDFDGDNIFEPGDPASHLSRAAYRNNFLPYILNQIVLKQ</sequence>